<protein>
    <submittedName>
        <fullName evidence="3">Uncharacterized protein</fullName>
    </submittedName>
</protein>
<comment type="caution">
    <text evidence="3">The sequence shown here is derived from an EMBL/GenBank/DDBJ whole genome shotgun (WGS) entry which is preliminary data.</text>
</comment>
<dbReference type="EMBL" id="JBANDL010000002">
    <property type="protein sequence ID" value="MEI2455336.1"/>
    <property type="molecule type" value="Genomic_DNA"/>
</dbReference>
<reference evidence="3 4" key="1">
    <citation type="submission" date="2024-02" db="EMBL/GenBank/DDBJ databases">
        <title>Lysobacter Genome Sequencing and Mining.</title>
        <authorList>
            <person name="Bierman J."/>
            <person name="Walker M.C."/>
        </authorList>
    </citation>
    <scope>NUCLEOTIDE SEQUENCE [LARGE SCALE GENOMIC DNA]</scope>
    <source>
        <strain evidence="3 4">PB6250</strain>
    </source>
</reference>
<keyword evidence="4" id="KW-1185">Reference proteome</keyword>
<sequence length="129" mass="14312">MEERRHIIRSDEATKWGWLGPGLTVFVLIGLVGTAIATAYIIGKQQAAAKDRQAALLASRALAEKQGVRKQFDALRAERDTLRADVARLYAELEKLRRQQQPEPSAASRCINGQRLIKRGAEWSDSGPC</sequence>
<proteinExistence type="predicted"/>
<keyword evidence="2" id="KW-0812">Transmembrane</keyword>
<dbReference type="RefSeq" id="WP_336131866.1">
    <property type="nucleotide sequence ID" value="NZ_JBANDL010000002.1"/>
</dbReference>
<evidence type="ECO:0000256" key="1">
    <source>
        <dbReference type="SAM" id="Coils"/>
    </source>
</evidence>
<feature type="transmembrane region" description="Helical" evidence="2">
    <location>
        <begin position="18"/>
        <end position="42"/>
    </location>
</feature>
<keyword evidence="2" id="KW-1133">Transmembrane helix</keyword>
<evidence type="ECO:0000256" key="2">
    <source>
        <dbReference type="SAM" id="Phobius"/>
    </source>
</evidence>
<keyword evidence="2" id="KW-0472">Membrane</keyword>
<organism evidence="3 4">
    <name type="scientific">Lysobacter firmicutimachus</name>
    <dbReference type="NCBI Taxonomy" id="1792846"/>
    <lineage>
        <taxon>Bacteria</taxon>
        <taxon>Pseudomonadati</taxon>
        <taxon>Pseudomonadota</taxon>
        <taxon>Gammaproteobacteria</taxon>
        <taxon>Lysobacterales</taxon>
        <taxon>Lysobacteraceae</taxon>
        <taxon>Lysobacter</taxon>
    </lineage>
</organism>
<evidence type="ECO:0000313" key="4">
    <source>
        <dbReference type="Proteomes" id="UP001387215"/>
    </source>
</evidence>
<gene>
    <name evidence="3" type="ORF">V2J18_11665</name>
</gene>
<accession>A0ABU8D2U6</accession>
<evidence type="ECO:0000313" key="3">
    <source>
        <dbReference type="EMBL" id="MEI2455336.1"/>
    </source>
</evidence>
<keyword evidence="1" id="KW-0175">Coiled coil</keyword>
<name>A0ABU8D2U6_9GAMM</name>
<dbReference type="Proteomes" id="UP001387215">
    <property type="component" value="Unassembled WGS sequence"/>
</dbReference>
<feature type="coiled-coil region" evidence="1">
    <location>
        <begin position="65"/>
        <end position="99"/>
    </location>
</feature>